<protein>
    <submittedName>
        <fullName evidence="3">Sugar O-acyltransferase, sialic acid O-acetyltransferase NeuD family</fullName>
    </submittedName>
</protein>
<evidence type="ECO:0000313" key="4">
    <source>
        <dbReference type="Proteomes" id="UP000199569"/>
    </source>
</evidence>
<dbReference type="PANTHER" id="PTHR43300:SF7">
    <property type="entry name" value="UDP-N-ACETYLBACILLOSAMINE N-ACETYLTRANSFERASE"/>
    <property type="match status" value="1"/>
</dbReference>
<dbReference type="EMBL" id="FMVJ01000027">
    <property type="protein sequence ID" value="SCZ14499.1"/>
    <property type="molecule type" value="Genomic_DNA"/>
</dbReference>
<reference evidence="3 4" key="1">
    <citation type="submission" date="2016-10" db="EMBL/GenBank/DDBJ databases">
        <authorList>
            <person name="de Groot N.N."/>
        </authorList>
    </citation>
    <scope>NUCLEOTIDE SEQUENCE [LARGE SCALE GENOMIC DNA]</scope>
    <source>
        <strain evidence="3 4">CGMCC 1.7666</strain>
    </source>
</reference>
<organism evidence="3 4">
    <name type="scientific">Microvirga guangxiensis</name>
    <dbReference type="NCBI Taxonomy" id="549386"/>
    <lineage>
        <taxon>Bacteria</taxon>
        <taxon>Pseudomonadati</taxon>
        <taxon>Pseudomonadota</taxon>
        <taxon>Alphaproteobacteria</taxon>
        <taxon>Hyphomicrobiales</taxon>
        <taxon>Methylobacteriaceae</taxon>
        <taxon>Microvirga</taxon>
    </lineage>
</organism>
<dbReference type="InterPro" id="IPR011004">
    <property type="entry name" value="Trimer_LpxA-like_sf"/>
</dbReference>
<accession>A0A1G5LQR4</accession>
<evidence type="ECO:0000313" key="3">
    <source>
        <dbReference type="EMBL" id="SCZ14499.1"/>
    </source>
</evidence>
<dbReference type="RefSeq" id="WP_244510777.1">
    <property type="nucleotide sequence ID" value="NZ_FMVJ01000027.1"/>
</dbReference>
<evidence type="ECO:0000256" key="2">
    <source>
        <dbReference type="PIRSR" id="PIRSR620019-1"/>
    </source>
</evidence>
<keyword evidence="3" id="KW-0012">Acyltransferase</keyword>
<feature type="site" description="Increases basicity of active site His" evidence="2">
    <location>
        <position position="145"/>
    </location>
</feature>
<feature type="active site" description="Proton acceptor" evidence="2">
    <location>
        <position position="144"/>
    </location>
</feature>
<evidence type="ECO:0000256" key="1">
    <source>
        <dbReference type="ARBA" id="ARBA00007274"/>
    </source>
</evidence>
<dbReference type="NCBIfam" id="TIGR03570">
    <property type="entry name" value="NeuD_NnaD"/>
    <property type="match status" value="1"/>
</dbReference>
<dbReference type="Proteomes" id="UP000199569">
    <property type="component" value="Unassembled WGS sequence"/>
</dbReference>
<dbReference type="AlphaFoldDB" id="A0A1G5LQR4"/>
<dbReference type="InterPro" id="IPR020019">
    <property type="entry name" value="AcTrfase_PglD-like"/>
</dbReference>
<dbReference type="SUPFAM" id="SSF51161">
    <property type="entry name" value="Trimeric LpxA-like enzymes"/>
    <property type="match status" value="1"/>
</dbReference>
<sequence length="221" mass="23582">MPKDILVGLFGAGGYAREVMPYVAAASKHLEGDLERTAKFCFVEKAPSAFELNGYSVLSEEDFFASEADLYFNVAIADSRLRERIAARCASEGAHPIDLRADNVVVMDQVTIGDGQILSPFVTLTSNIHIGRFFHANIYSYVAHDCKIGDFVTFAPGVKCNGNVVIEDHAYIGTGAIIRPGSSSKPLVIGTGAIVGMGAVVTKNVEPGTTVVGNPARPFVR</sequence>
<dbReference type="STRING" id="549386.SAMN02927923_04557"/>
<comment type="similarity">
    <text evidence="1">Belongs to the transferase hexapeptide repeat family.</text>
</comment>
<keyword evidence="3" id="KW-0808">Transferase</keyword>
<gene>
    <name evidence="3" type="ORF">SAMN02927923_04557</name>
</gene>
<proteinExistence type="inferred from homology"/>
<dbReference type="InterPro" id="IPR050179">
    <property type="entry name" value="Trans_hexapeptide_repeat"/>
</dbReference>
<dbReference type="Gene3D" id="2.160.10.10">
    <property type="entry name" value="Hexapeptide repeat proteins"/>
    <property type="match status" value="1"/>
</dbReference>
<keyword evidence="4" id="KW-1185">Reference proteome</keyword>
<dbReference type="Gene3D" id="3.40.50.20">
    <property type="match status" value="1"/>
</dbReference>
<dbReference type="PANTHER" id="PTHR43300">
    <property type="entry name" value="ACETYLTRANSFERASE"/>
    <property type="match status" value="1"/>
</dbReference>
<dbReference type="CDD" id="cd03360">
    <property type="entry name" value="LbH_AT_putative"/>
    <property type="match status" value="1"/>
</dbReference>
<dbReference type="GO" id="GO:0016746">
    <property type="term" value="F:acyltransferase activity"/>
    <property type="evidence" value="ECO:0007669"/>
    <property type="project" value="UniProtKB-KW"/>
</dbReference>
<name>A0A1G5LQR4_9HYPH</name>